<accession>A0A3P7KRB3</accession>
<dbReference type="AlphaFoldDB" id="A0A3P7KRB3"/>
<evidence type="ECO:0000313" key="3">
    <source>
        <dbReference type="Proteomes" id="UP000270094"/>
    </source>
</evidence>
<sequence length="86" mass="9736">MPQPMFGGVAQTDIRTATTNASPTLSREQLDKICKDIQRITQNFGIKDPKTFALNNCSLIKMYYSQVTCEQINHVMEYCERGAFLA</sequence>
<keyword evidence="3" id="KW-1185">Reference proteome</keyword>
<proteinExistence type="predicted"/>
<evidence type="ECO:0000259" key="1">
    <source>
        <dbReference type="Pfam" id="PF23626"/>
    </source>
</evidence>
<dbReference type="PANTHER" id="PTHR37435:SF4">
    <property type="entry name" value="GROUND-LIKE DOMAIN-CONTAINING PROTEIN"/>
    <property type="match status" value="1"/>
</dbReference>
<gene>
    <name evidence="2" type="ORF">SVUK_LOCUS8053</name>
</gene>
<dbReference type="OrthoDB" id="5861617at2759"/>
<feature type="domain" description="aECM cysteine-cradle" evidence="1">
    <location>
        <begin position="31"/>
        <end position="81"/>
    </location>
</feature>
<dbReference type="EMBL" id="UYYB01028639">
    <property type="protein sequence ID" value="VDM73055.1"/>
    <property type="molecule type" value="Genomic_DNA"/>
</dbReference>
<protein>
    <recommendedName>
        <fullName evidence="1">aECM cysteine-cradle domain-containing protein</fullName>
    </recommendedName>
</protein>
<dbReference type="Proteomes" id="UP000270094">
    <property type="component" value="Unassembled WGS sequence"/>
</dbReference>
<dbReference type="PANTHER" id="PTHR37435">
    <property type="entry name" value="PROTEIN CBG14344"/>
    <property type="match status" value="1"/>
</dbReference>
<name>A0A3P7KRB3_STRVU</name>
<organism evidence="2 3">
    <name type="scientific">Strongylus vulgaris</name>
    <name type="common">Blood worm</name>
    <dbReference type="NCBI Taxonomy" id="40348"/>
    <lineage>
        <taxon>Eukaryota</taxon>
        <taxon>Metazoa</taxon>
        <taxon>Ecdysozoa</taxon>
        <taxon>Nematoda</taxon>
        <taxon>Chromadorea</taxon>
        <taxon>Rhabditida</taxon>
        <taxon>Rhabditina</taxon>
        <taxon>Rhabditomorpha</taxon>
        <taxon>Strongyloidea</taxon>
        <taxon>Strongylidae</taxon>
        <taxon>Strongylus</taxon>
    </lineage>
</organism>
<dbReference type="Pfam" id="PF23626">
    <property type="entry name" value="CCD_aECM"/>
    <property type="match status" value="1"/>
</dbReference>
<reference evidence="2 3" key="1">
    <citation type="submission" date="2018-11" db="EMBL/GenBank/DDBJ databases">
        <authorList>
            <consortium name="Pathogen Informatics"/>
        </authorList>
    </citation>
    <scope>NUCLEOTIDE SEQUENCE [LARGE SCALE GENOMIC DNA]</scope>
</reference>
<evidence type="ECO:0000313" key="2">
    <source>
        <dbReference type="EMBL" id="VDM73055.1"/>
    </source>
</evidence>
<dbReference type="InterPro" id="IPR055352">
    <property type="entry name" value="CCD_aECM"/>
</dbReference>